<evidence type="ECO:0000256" key="5">
    <source>
        <dbReference type="ARBA" id="ARBA00019269"/>
    </source>
</evidence>
<evidence type="ECO:0000313" key="16">
    <source>
        <dbReference type="Proteomes" id="UP001210925"/>
    </source>
</evidence>
<evidence type="ECO:0000256" key="8">
    <source>
        <dbReference type="ARBA" id="ARBA00023002"/>
    </source>
</evidence>
<evidence type="ECO:0000313" key="15">
    <source>
        <dbReference type="EMBL" id="KAJ3261369.1"/>
    </source>
</evidence>
<evidence type="ECO:0000256" key="13">
    <source>
        <dbReference type="PIRSR" id="PIRSR607828-2"/>
    </source>
</evidence>
<keyword evidence="7 13" id="KW-0479">Metal-binding</keyword>
<dbReference type="Proteomes" id="UP001210925">
    <property type="component" value="Unassembled WGS sequence"/>
</dbReference>
<keyword evidence="6 14" id="KW-0963">Cytoplasm</keyword>
<protein>
    <recommendedName>
        <fullName evidence="5 14">Inositol oxygenase</fullName>
        <ecNumber evidence="4 14">1.13.99.1</ecNumber>
    </recommendedName>
    <alternativeName>
        <fullName evidence="10 14">Myo-inositol oxygenase</fullName>
    </alternativeName>
</protein>
<evidence type="ECO:0000256" key="9">
    <source>
        <dbReference type="ARBA" id="ARBA00023004"/>
    </source>
</evidence>
<feature type="binding site" evidence="12">
    <location>
        <begin position="122"/>
        <end position="123"/>
    </location>
    <ligand>
        <name>substrate</name>
    </ligand>
</feature>
<comment type="caution">
    <text evidence="15">The sequence shown here is derived from an EMBL/GenBank/DDBJ whole genome shotgun (WGS) entry which is preliminary data.</text>
</comment>
<feature type="binding site" evidence="13">
    <location>
        <position position="104"/>
    </location>
    <ligand>
        <name>Fe cation</name>
        <dbReference type="ChEBI" id="CHEBI:24875"/>
        <label>1</label>
    </ligand>
</feature>
<evidence type="ECO:0000256" key="2">
    <source>
        <dbReference type="ARBA" id="ARBA00005167"/>
    </source>
</evidence>
<feature type="binding site" evidence="13">
    <location>
        <position position="80"/>
    </location>
    <ligand>
        <name>Fe cation</name>
        <dbReference type="ChEBI" id="CHEBI:24875"/>
        <label>1</label>
    </ligand>
</feature>
<feature type="binding site" evidence="12">
    <location>
        <begin position="67"/>
        <end position="69"/>
    </location>
    <ligand>
        <name>substrate</name>
    </ligand>
</feature>
<accession>A0AAD5UMC8</accession>
<dbReference type="SUPFAM" id="SSF109604">
    <property type="entry name" value="HD-domain/PDEase-like"/>
    <property type="match status" value="1"/>
</dbReference>
<dbReference type="Pfam" id="PF05153">
    <property type="entry name" value="MIOX"/>
    <property type="match status" value="1"/>
</dbReference>
<comment type="similarity">
    <text evidence="3 14">Belongs to the myo-inositol oxygenase family.</text>
</comment>
<dbReference type="GO" id="GO:0005506">
    <property type="term" value="F:iron ion binding"/>
    <property type="evidence" value="ECO:0007669"/>
    <property type="project" value="InterPro"/>
</dbReference>
<dbReference type="InterPro" id="IPR007828">
    <property type="entry name" value="Inositol_oxygenase"/>
</dbReference>
<dbReference type="Gene3D" id="1.10.3210.10">
    <property type="entry name" value="Hypothetical protein af1432"/>
    <property type="match status" value="1"/>
</dbReference>
<dbReference type="EMBL" id="JADGKB010000006">
    <property type="protein sequence ID" value="KAJ3261369.1"/>
    <property type="molecule type" value="Genomic_DNA"/>
</dbReference>
<evidence type="ECO:0000256" key="12">
    <source>
        <dbReference type="PIRSR" id="PIRSR607828-1"/>
    </source>
</evidence>
<dbReference type="GO" id="GO:0005737">
    <property type="term" value="C:cytoplasm"/>
    <property type="evidence" value="ECO:0007669"/>
    <property type="project" value="UniProtKB-SubCell"/>
</dbReference>
<evidence type="ECO:0000256" key="6">
    <source>
        <dbReference type="ARBA" id="ARBA00022490"/>
    </source>
</evidence>
<keyword evidence="8 14" id="KW-0560">Oxidoreductase</keyword>
<feature type="binding site" evidence="12">
    <location>
        <position position="108"/>
    </location>
    <ligand>
        <name>substrate</name>
    </ligand>
</feature>
<dbReference type="AlphaFoldDB" id="A0AAD5UMC8"/>
<comment type="catalytic activity">
    <reaction evidence="11 14">
        <text>myo-inositol + O2 = D-glucuronate + H2O + H(+)</text>
        <dbReference type="Rhea" id="RHEA:23696"/>
        <dbReference type="ChEBI" id="CHEBI:15377"/>
        <dbReference type="ChEBI" id="CHEBI:15378"/>
        <dbReference type="ChEBI" id="CHEBI:15379"/>
        <dbReference type="ChEBI" id="CHEBI:17268"/>
        <dbReference type="ChEBI" id="CHEBI:58720"/>
        <dbReference type="EC" id="1.13.99.1"/>
    </reaction>
</comment>
<keyword evidence="16" id="KW-1185">Reference proteome</keyword>
<evidence type="ECO:0000256" key="3">
    <source>
        <dbReference type="ARBA" id="ARBA00005286"/>
    </source>
</evidence>
<feature type="binding site" evidence="13">
    <location>
        <position position="105"/>
    </location>
    <ligand>
        <name>Fe cation</name>
        <dbReference type="ChEBI" id="CHEBI:24875"/>
        <label>1</label>
    </ligand>
</feature>
<evidence type="ECO:0000256" key="4">
    <source>
        <dbReference type="ARBA" id="ARBA00011919"/>
    </source>
</evidence>
<feature type="binding site" evidence="13">
    <location>
        <position position="230"/>
    </location>
    <ligand>
        <name>Fe cation</name>
        <dbReference type="ChEBI" id="CHEBI:24875"/>
        <label>1</label>
    </ligand>
</feature>
<evidence type="ECO:0000256" key="14">
    <source>
        <dbReference type="RuleBase" id="RU367039"/>
    </source>
</evidence>
<feature type="binding site" evidence="13">
    <location>
        <position position="174"/>
    </location>
    <ligand>
        <name>Fe cation</name>
        <dbReference type="ChEBI" id="CHEBI:24875"/>
        <label>1</label>
    </ligand>
</feature>
<evidence type="ECO:0000256" key="11">
    <source>
        <dbReference type="ARBA" id="ARBA00048271"/>
    </source>
</evidence>
<dbReference type="GO" id="GO:0050113">
    <property type="term" value="F:inositol oxygenase activity"/>
    <property type="evidence" value="ECO:0007669"/>
    <property type="project" value="UniProtKB-UniRule"/>
</dbReference>
<dbReference type="EC" id="1.13.99.1" evidence="4 14"/>
<keyword evidence="9 13" id="KW-0408">Iron</keyword>
<evidence type="ECO:0000256" key="7">
    <source>
        <dbReference type="ARBA" id="ARBA00022723"/>
    </source>
</evidence>
<dbReference type="GO" id="GO:0019310">
    <property type="term" value="P:inositol catabolic process"/>
    <property type="evidence" value="ECO:0007669"/>
    <property type="project" value="UniProtKB-UniRule"/>
</dbReference>
<evidence type="ECO:0000256" key="10">
    <source>
        <dbReference type="ARBA" id="ARBA00029668"/>
    </source>
</evidence>
<organism evidence="15 16">
    <name type="scientific">Boothiomyces macroporosus</name>
    <dbReference type="NCBI Taxonomy" id="261099"/>
    <lineage>
        <taxon>Eukaryota</taxon>
        <taxon>Fungi</taxon>
        <taxon>Fungi incertae sedis</taxon>
        <taxon>Chytridiomycota</taxon>
        <taxon>Chytridiomycota incertae sedis</taxon>
        <taxon>Chytridiomycetes</taxon>
        <taxon>Rhizophydiales</taxon>
        <taxon>Terramycetaceae</taxon>
        <taxon>Boothiomyces</taxon>
    </lineage>
</organism>
<dbReference type="PANTHER" id="PTHR12588:SF0">
    <property type="entry name" value="INOSITOL OXYGENASE"/>
    <property type="match status" value="1"/>
</dbReference>
<feature type="binding site" evidence="12">
    <location>
        <position position="10"/>
    </location>
    <ligand>
        <name>substrate</name>
    </ligand>
</feature>
<gene>
    <name evidence="15" type="ORF">HK103_005977</name>
</gene>
<comment type="subcellular location">
    <subcellularLocation>
        <location evidence="1 14">Cytoplasm</location>
    </subcellularLocation>
</comment>
<proteinExistence type="inferred from homology"/>
<comment type="cofactor">
    <cofactor evidence="13 14">
        <name>Fe cation</name>
        <dbReference type="ChEBI" id="CHEBI:24875"/>
    </cofactor>
    <text evidence="13 14">Binds 2 iron ions per subunit.</text>
</comment>
<feature type="binding site" evidence="12">
    <location>
        <begin position="197"/>
        <end position="198"/>
    </location>
    <ligand>
        <name>substrate</name>
    </ligand>
</feature>
<name>A0AAD5UMC8_9FUNG</name>
<dbReference type="PANTHER" id="PTHR12588">
    <property type="entry name" value="MYOINOSITOL OXYGENASE"/>
    <property type="match status" value="1"/>
</dbReference>
<feature type="binding site" evidence="13">
    <location>
        <position position="197"/>
    </location>
    <ligand>
        <name>Fe cation</name>
        <dbReference type="ChEBI" id="CHEBI:24875"/>
        <label>1</label>
    </ligand>
</feature>
<comment type="pathway">
    <text evidence="2 14">Polyol metabolism; myo-inositol degradation into D-glucuronate; D-glucuronate from myo-inositol: step 1/1.</text>
</comment>
<sequence>MPITDMSLFRDYELARSVKPEVAAVYKLNHEQQTYDLAAQKSMQYSRLDRGKKSIWQVLEILGTIVDDSDPDTDLSQIQHALQSAEAARKDHQPNWFILTCLIHDLGKLLITFGEPQHFVVGDTFPLGLPFSSKIVYHEYFACNPDTKNPKYNNGLGMYTPNCGLDSVVMSFGHDEYLYHVVKKYLPKQACFIIRYHSFYAGHTAGEYKELLSQADVENMKWLKEFNKYDLYSKSANPVDLLAVKDYYQILIAEFFPPEIDW</sequence>
<reference evidence="15" key="1">
    <citation type="submission" date="2020-05" db="EMBL/GenBank/DDBJ databases">
        <title>Phylogenomic resolution of chytrid fungi.</title>
        <authorList>
            <person name="Stajich J.E."/>
            <person name="Amses K."/>
            <person name="Simmons R."/>
            <person name="Seto K."/>
            <person name="Myers J."/>
            <person name="Bonds A."/>
            <person name="Quandt C.A."/>
            <person name="Barry K."/>
            <person name="Liu P."/>
            <person name="Grigoriev I."/>
            <person name="Longcore J.E."/>
            <person name="James T.Y."/>
        </authorList>
    </citation>
    <scope>NUCLEOTIDE SEQUENCE</scope>
    <source>
        <strain evidence="15">PLAUS21</strain>
    </source>
</reference>
<evidence type="ECO:0000256" key="1">
    <source>
        <dbReference type="ARBA" id="ARBA00004496"/>
    </source>
</evidence>